<evidence type="ECO:0000256" key="1">
    <source>
        <dbReference type="SAM" id="Phobius"/>
    </source>
</evidence>
<organism evidence="2 3">
    <name type="scientific">Kitasatospora nipponensis</name>
    <dbReference type="NCBI Taxonomy" id="258049"/>
    <lineage>
        <taxon>Bacteria</taxon>
        <taxon>Bacillati</taxon>
        <taxon>Actinomycetota</taxon>
        <taxon>Actinomycetes</taxon>
        <taxon>Kitasatosporales</taxon>
        <taxon>Streptomycetaceae</taxon>
        <taxon>Kitasatospora</taxon>
    </lineage>
</organism>
<protein>
    <recommendedName>
        <fullName evidence="4">Esterase</fullName>
    </recommendedName>
</protein>
<dbReference type="RefSeq" id="WP_344440957.1">
    <property type="nucleotide sequence ID" value="NZ_BAAALF010000025.1"/>
</dbReference>
<keyword evidence="1" id="KW-0812">Transmembrane</keyword>
<keyword evidence="1" id="KW-0472">Membrane</keyword>
<sequence>MTRPDDNHGLADEPGLRHALAHSTTDLAVSPAPYAAIVRDGRGLRRRRTTIRTAIVVTAAVVPALTVALLPGRQTTPLPGPAAPATAAVVSAAPSPAAAPAVFSAAADAAVPRDVKQTQLKGRLSGVDGEVLVWLPPQYDDPAYQGRAFPVLEVLSGYPGSSSAWFSLLNASEQLKPMIANGSALPFILVAPRTFGLGGAADGGTPSSGCADLPGHPKAESWLTGDVPQLVLDTFRAERDPRQWALAGYSAGGHCATRLAIAHPDRYGAAVSLSGFNDPAAEPSSPEAQDPALRVKDNPLTMLRAAAQPPRVDIYAASAKNDTLADAQALAQAAKAPTSVTVSELTGPRLTPLWRDALPNVFRWLTGRLR</sequence>
<accession>A0ABP4GM14</accession>
<keyword evidence="3" id="KW-1185">Reference proteome</keyword>
<evidence type="ECO:0000313" key="2">
    <source>
        <dbReference type="EMBL" id="GAA1229748.1"/>
    </source>
</evidence>
<dbReference type="Gene3D" id="3.40.50.1820">
    <property type="entry name" value="alpha/beta hydrolase"/>
    <property type="match status" value="1"/>
</dbReference>
<dbReference type="SUPFAM" id="SSF53474">
    <property type="entry name" value="alpha/beta-Hydrolases"/>
    <property type="match status" value="1"/>
</dbReference>
<dbReference type="InterPro" id="IPR000801">
    <property type="entry name" value="Esterase-like"/>
</dbReference>
<gene>
    <name evidence="2" type="ORF">GCM10009665_20220</name>
</gene>
<dbReference type="PANTHER" id="PTHR48098">
    <property type="entry name" value="ENTEROCHELIN ESTERASE-RELATED"/>
    <property type="match status" value="1"/>
</dbReference>
<proteinExistence type="predicted"/>
<reference evidence="3" key="1">
    <citation type="journal article" date="2019" name="Int. J. Syst. Evol. Microbiol.">
        <title>The Global Catalogue of Microorganisms (GCM) 10K type strain sequencing project: providing services to taxonomists for standard genome sequencing and annotation.</title>
        <authorList>
            <consortium name="The Broad Institute Genomics Platform"/>
            <consortium name="The Broad Institute Genome Sequencing Center for Infectious Disease"/>
            <person name="Wu L."/>
            <person name="Ma J."/>
        </authorList>
    </citation>
    <scope>NUCLEOTIDE SEQUENCE [LARGE SCALE GENOMIC DNA]</scope>
    <source>
        <strain evidence="3">JCM 13004</strain>
    </source>
</reference>
<evidence type="ECO:0000313" key="3">
    <source>
        <dbReference type="Proteomes" id="UP001500037"/>
    </source>
</evidence>
<dbReference type="PANTHER" id="PTHR48098:SF1">
    <property type="entry name" value="DIACYLGLYCEROL ACYLTRANSFERASE_MYCOLYLTRANSFERASE AG85A"/>
    <property type="match status" value="1"/>
</dbReference>
<keyword evidence="1" id="KW-1133">Transmembrane helix</keyword>
<dbReference type="InterPro" id="IPR050583">
    <property type="entry name" value="Mycobacterial_A85_antigen"/>
</dbReference>
<comment type="caution">
    <text evidence="2">The sequence shown here is derived from an EMBL/GenBank/DDBJ whole genome shotgun (WGS) entry which is preliminary data.</text>
</comment>
<dbReference type="EMBL" id="BAAALF010000025">
    <property type="protein sequence ID" value="GAA1229748.1"/>
    <property type="molecule type" value="Genomic_DNA"/>
</dbReference>
<evidence type="ECO:0008006" key="4">
    <source>
        <dbReference type="Google" id="ProtNLM"/>
    </source>
</evidence>
<dbReference type="Proteomes" id="UP001500037">
    <property type="component" value="Unassembled WGS sequence"/>
</dbReference>
<name>A0ABP4GM14_9ACTN</name>
<feature type="transmembrane region" description="Helical" evidence="1">
    <location>
        <begin position="49"/>
        <end position="70"/>
    </location>
</feature>
<dbReference type="Pfam" id="PF00756">
    <property type="entry name" value="Esterase"/>
    <property type="match status" value="1"/>
</dbReference>
<dbReference type="InterPro" id="IPR029058">
    <property type="entry name" value="AB_hydrolase_fold"/>
</dbReference>